<dbReference type="Pfam" id="PF00067">
    <property type="entry name" value="p450"/>
    <property type="match status" value="1"/>
</dbReference>
<evidence type="ECO:0000256" key="14">
    <source>
        <dbReference type="SAM" id="Phobius"/>
    </source>
</evidence>
<keyword evidence="6 14" id="KW-0812">Transmembrane</keyword>
<dbReference type="PRINTS" id="PR00385">
    <property type="entry name" value="P450"/>
</dbReference>
<dbReference type="PANTHER" id="PTHR24305:SF166">
    <property type="entry name" value="CYTOCHROME P450 12A4, MITOCHONDRIAL-RELATED"/>
    <property type="match status" value="1"/>
</dbReference>
<dbReference type="Gene3D" id="1.10.630.10">
    <property type="entry name" value="Cytochrome P450"/>
    <property type="match status" value="1"/>
</dbReference>
<dbReference type="InterPro" id="IPR036396">
    <property type="entry name" value="Cyt_P450_sf"/>
</dbReference>
<protein>
    <recommendedName>
        <fullName evidence="17">Cytochrome P450</fullName>
    </recommendedName>
</protein>
<evidence type="ECO:0000256" key="5">
    <source>
        <dbReference type="ARBA" id="ARBA00022617"/>
    </source>
</evidence>
<dbReference type="GO" id="GO:0020037">
    <property type="term" value="F:heme binding"/>
    <property type="evidence" value="ECO:0007669"/>
    <property type="project" value="InterPro"/>
</dbReference>
<evidence type="ECO:0000256" key="10">
    <source>
        <dbReference type="ARBA" id="ARBA00023004"/>
    </source>
</evidence>
<feature type="transmembrane region" description="Helical" evidence="14">
    <location>
        <begin position="6"/>
        <end position="22"/>
    </location>
</feature>
<evidence type="ECO:0000313" key="16">
    <source>
        <dbReference type="Proteomes" id="UP000076154"/>
    </source>
</evidence>
<keyword evidence="8 14" id="KW-1133">Transmembrane helix</keyword>
<comment type="pathway">
    <text evidence="3">Secondary metabolite biosynthesis; terpenoid biosynthesis.</text>
</comment>
<dbReference type="GO" id="GO:0004497">
    <property type="term" value="F:monooxygenase activity"/>
    <property type="evidence" value="ECO:0007669"/>
    <property type="project" value="UniProtKB-KW"/>
</dbReference>
<gene>
    <name evidence="15" type="ORF">Hypma_001991</name>
</gene>
<evidence type="ECO:0000256" key="11">
    <source>
        <dbReference type="ARBA" id="ARBA00023033"/>
    </source>
</evidence>
<keyword evidence="16" id="KW-1185">Reference proteome</keyword>
<name>A0A369J7G5_HYPMA</name>
<evidence type="ECO:0000256" key="12">
    <source>
        <dbReference type="ARBA" id="ARBA00023136"/>
    </source>
</evidence>
<dbReference type="PRINTS" id="PR00465">
    <property type="entry name" value="EP450IV"/>
</dbReference>
<dbReference type="AlphaFoldDB" id="A0A369J7G5"/>
<dbReference type="STRING" id="39966.A0A369J7G5"/>
<keyword evidence="12 14" id="KW-0472">Membrane</keyword>
<evidence type="ECO:0000256" key="3">
    <source>
        <dbReference type="ARBA" id="ARBA00004721"/>
    </source>
</evidence>
<dbReference type="SUPFAM" id="SSF48264">
    <property type="entry name" value="Cytochrome P450"/>
    <property type="match status" value="1"/>
</dbReference>
<evidence type="ECO:0000256" key="7">
    <source>
        <dbReference type="ARBA" id="ARBA00022723"/>
    </source>
</evidence>
<comment type="cofactor">
    <cofactor evidence="1 13">
        <name>heme</name>
        <dbReference type="ChEBI" id="CHEBI:30413"/>
    </cofactor>
</comment>
<evidence type="ECO:0000256" key="13">
    <source>
        <dbReference type="PIRSR" id="PIRSR602403-1"/>
    </source>
</evidence>
<keyword evidence="10 13" id="KW-0408">Iron</keyword>
<evidence type="ECO:0000256" key="9">
    <source>
        <dbReference type="ARBA" id="ARBA00023002"/>
    </source>
</evidence>
<comment type="subcellular location">
    <subcellularLocation>
        <location evidence="2">Membrane</location>
    </subcellularLocation>
</comment>
<feature type="binding site" description="axial binding residue" evidence="13">
    <location>
        <position position="488"/>
    </location>
    <ligand>
        <name>heme</name>
        <dbReference type="ChEBI" id="CHEBI:30413"/>
    </ligand>
    <ligandPart>
        <name>Fe</name>
        <dbReference type="ChEBI" id="CHEBI:18248"/>
    </ligandPart>
</feature>
<keyword evidence="11" id="KW-0503">Monooxygenase</keyword>
<dbReference type="InterPro" id="IPR002403">
    <property type="entry name" value="Cyt_P450_E_grp-IV"/>
</dbReference>
<dbReference type="GO" id="GO:0016020">
    <property type="term" value="C:membrane"/>
    <property type="evidence" value="ECO:0007669"/>
    <property type="project" value="UniProtKB-SubCell"/>
</dbReference>
<dbReference type="InParanoid" id="A0A369J7G5"/>
<keyword evidence="7 13" id="KW-0479">Metal-binding</keyword>
<evidence type="ECO:0000313" key="15">
    <source>
        <dbReference type="EMBL" id="RDB17352.1"/>
    </source>
</evidence>
<evidence type="ECO:0000256" key="2">
    <source>
        <dbReference type="ARBA" id="ARBA00004370"/>
    </source>
</evidence>
<dbReference type="EMBL" id="LUEZ02000113">
    <property type="protein sequence ID" value="RDB17352.1"/>
    <property type="molecule type" value="Genomic_DNA"/>
</dbReference>
<reference evidence="15" key="1">
    <citation type="submission" date="2018-04" db="EMBL/GenBank/DDBJ databases">
        <title>Whole genome sequencing of Hypsizygus marmoreus.</title>
        <authorList>
            <person name="Choi I.-G."/>
            <person name="Min B."/>
            <person name="Kim J.-G."/>
            <person name="Kim S."/>
            <person name="Oh Y.-L."/>
            <person name="Kong W.-S."/>
            <person name="Park H."/>
            <person name="Jeong J."/>
            <person name="Song E.-S."/>
        </authorList>
    </citation>
    <scope>NUCLEOTIDE SEQUENCE [LARGE SCALE GENOMIC DNA]</scope>
    <source>
        <strain evidence="15">51987-8</strain>
    </source>
</reference>
<sequence>MANTVVQVVGVLSIVWPVYWVLRRFLARTTLDNIPGPTSDSLFIGNLAMMFDRNAWRTHRVIEEKYGSVMKFHGVLGEKQLYVSDPKALYHIFIKDYENYVEPEAFYVTNGLHFGKGIFNYQGDMHRKQRKLLSPAFSISHMRQMSPIFYEVTNKVKAAFAKKVSKGPQEVQSRLAYFILRFTYVQIEVLNWMTRTALELIGQAGLGFSFDTLTDADEGSRYAKAVKELFPTEAPLLPAAVYLLPLAVKIGTPEFRRFVVDSIPWKKLHQVRDTIDIMHEYAMKIYAEKKQAFLDGDESFISKQVGGGKDVISTLIRANMSPTAKERISDSEVIGMIFAAMDTTSSALARTLHTLATHAGAQDRLRHEISQAMGDQNELTYDVLGELPFLDAVCKETMRLTTTNMILPLSRPIIGMDGTQLNEVLIPANTSLYTSVLSSNRNPVIWGPDSYEWKPERWLNPLPQTLVDAPIPGIYPHLMTFLGGPHSCLGFTFAQLEMKVVLSVLIKNFKFAPSSKNDDLIWETPGISSPSLIVDGEKVSQLPLVVSAVHLA</sequence>
<keyword evidence="5 13" id="KW-0349">Heme</keyword>
<accession>A0A369J7G5</accession>
<dbReference type="GO" id="GO:0005506">
    <property type="term" value="F:iron ion binding"/>
    <property type="evidence" value="ECO:0007669"/>
    <property type="project" value="InterPro"/>
</dbReference>
<dbReference type="Proteomes" id="UP000076154">
    <property type="component" value="Unassembled WGS sequence"/>
</dbReference>
<evidence type="ECO:0000256" key="1">
    <source>
        <dbReference type="ARBA" id="ARBA00001971"/>
    </source>
</evidence>
<comment type="caution">
    <text evidence="15">The sequence shown here is derived from an EMBL/GenBank/DDBJ whole genome shotgun (WGS) entry which is preliminary data.</text>
</comment>
<evidence type="ECO:0000256" key="8">
    <source>
        <dbReference type="ARBA" id="ARBA00022989"/>
    </source>
</evidence>
<comment type="similarity">
    <text evidence="4">Belongs to the cytochrome P450 family.</text>
</comment>
<proteinExistence type="inferred from homology"/>
<dbReference type="PANTHER" id="PTHR24305">
    <property type="entry name" value="CYTOCHROME P450"/>
    <property type="match status" value="1"/>
</dbReference>
<evidence type="ECO:0000256" key="6">
    <source>
        <dbReference type="ARBA" id="ARBA00022692"/>
    </source>
</evidence>
<evidence type="ECO:0008006" key="17">
    <source>
        <dbReference type="Google" id="ProtNLM"/>
    </source>
</evidence>
<dbReference type="OrthoDB" id="1470350at2759"/>
<dbReference type="InterPro" id="IPR050121">
    <property type="entry name" value="Cytochrome_P450_monoxygenase"/>
</dbReference>
<evidence type="ECO:0000256" key="4">
    <source>
        <dbReference type="ARBA" id="ARBA00010617"/>
    </source>
</evidence>
<dbReference type="GO" id="GO:0016705">
    <property type="term" value="F:oxidoreductase activity, acting on paired donors, with incorporation or reduction of molecular oxygen"/>
    <property type="evidence" value="ECO:0007669"/>
    <property type="project" value="InterPro"/>
</dbReference>
<dbReference type="InterPro" id="IPR001128">
    <property type="entry name" value="Cyt_P450"/>
</dbReference>
<organism evidence="15 16">
    <name type="scientific">Hypsizygus marmoreus</name>
    <name type="common">White beech mushroom</name>
    <name type="synonym">Agaricus marmoreus</name>
    <dbReference type="NCBI Taxonomy" id="39966"/>
    <lineage>
        <taxon>Eukaryota</taxon>
        <taxon>Fungi</taxon>
        <taxon>Dikarya</taxon>
        <taxon>Basidiomycota</taxon>
        <taxon>Agaricomycotina</taxon>
        <taxon>Agaricomycetes</taxon>
        <taxon>Agaricomycetidae</taxon>
        <taxon>Agaricales</taxon>
        <taxon>Tricholomatineae</taxon>
        <taxon>Lyophyllaceae</taxon>
        <taxon>Hypsizygus</taxon>
    </lineage>
</organism>
<keyword evidence="9" id="KW-0560">Oxidoreductase</keyword>